<keyword evidence="2" id="KW-0560">Oxidoreductase</keyword>
<organism evidence="3 4">
    <name type="scientific">Roseibium aggregatum</name>
    <dbReference type="NCBI Taxonomy" id="187304"/>
    <lineage>
        <taxon>Bacteria</taxon>
        <taxon>Pseudomonadati</taxon>
        <taxon>Pseudomonadota</taxon>
        <taxon>Alphaproteobacteria</taxon>
        <taxon>Hyphomicrobiales</taxon>
        <taxon>Stappiaceae</taxon>
        <taxon>Roseibium</taxon>
    </lineage>
</organism>
<evidence type="ECO:0000313" key="3">
    <source>
        <dbReference type="EMBL" id="MBD1546338.1"/>
    </source>
</evidence>
<dbReference type="Proteomes" id="UP000598467">
    <property type="component" value="Unassembled WGS sequence"/>
</dbReference>
<dbReference type="NCBIfam" id="NF005559">
    <property type="entry name" value="PRK07231.1"/>
    <property type="match status" value="1"/>
</dbReference>
<dbReference type="InterPro" id="IPR036291">
    <property type="entry name" value="NAD(P)-bd_dom_sf"/>
</dbReference>
<comment type="caution">
    <text evidence="3">The sequence shown here is derived from an EMBL/GenBank/DDBJ whole genome shotgun (WGS) entry which is preliminary data.</text>
</comment>
<name>A0A926S4F7_9HYPH</name>
<dbReference type="InterPro" id="IPR002347">
    <property type="entry name" value="SDR_fam"/>
</dbReference>
<dbReference type="PRINTS" id="PR00081">
    <property type="entry name" value="GDHRDH"/>
</dbReference>
<dbReference type="InterPro" id="IPR020904">
    <property type="entry name" value="Sc_DH/Rdtase_CS"/>
</dbReference>
<dbReference type="PANTHER" id="PTHR24321">
    <property type="entry name" value="DEHYDROGENASES, SHORT CHAIN"/>
    <property type="match status" value="1"/>
</dbReference>
<protein>
    <submittedName>
        <fullName evidence="3">SDR family oxidoreductase</fullName>
    </submittedName>
</protein>
<dbReference type="GO" id="GO:0016491">
    <property type="term" value="F:oxidoreductase activity"/>
    <property type="evidence" value="ECO:0007669"/>
    <property type="project" value="UniProtKB-KW"/>
</dbReference>
<gene>
    <name evidence="3" type="ORF">HK439_08695</name>
</gene>
<evidence type="ECO:0000313" key="4">
    <source>
        <dbReference type="Proteomes" id="UP000598467"/>
    </source>
</evidence>
<accession>A0A926S4F7</accession>
<proteinExistence type="inferred from homology"/>
<dbReference type="PANTHER" id="PTHR24321:SF8">
    <property type="entry name" value="ESTRADIOL 17-BETA-DEHYDROGENASE 8-RELATED"/>
    <property type="match status" value="1"/>
</dbReference>
<dbReference type="CDD" id="cd05233">
    <property type="entry name" value="SDR_c"/>
    <property type="match status" value="1"/>
</dbReference>
<dbReference type="EMBL" id="JABFCZ010000008">
    <property type="protein sequence ID" value="MBD1546338.1"/>
    <property type="molecule type" value="Genomic_DNA"/>
</dbReference>
<sequence length="262" mass="27707">MAERIYNGKTLLITGAASGFGARAAERFAEEGANLILWDKASEALAEKSRSFAETGSKVLTATVDVTSEDQVRGAMAMAKAKFGTLDIAINNAGIGHEMAPLPSIDAATFDRVMAVNAKGVFLCMKHQLPWMKEAGQGAILNVASAAGLVGAGMLSAYAASKHAVIGLTKSAADEVARKNIRVNALCPSFAVTPLFDDMADEVADRHGMDREDAYDRITQRIPMHRVATVDEVVQAMLWICSPENSFMTGQAVSIDGGLTAV</sequence>
<dbReference type="FunFam" id="3.40.50.720:FF:000084">
    <property type="entry name" value="Short-chain dehydrogenase reductase"/>
    <property type="match status" value="1"/>
</dbReference>
<dbReference type="Gene3D" id="3.40.50.720">
    <property type="entry name" value="NAD(P)-binding Rossmann-like Domain"/>
    <property type="match status" value="1"/>
</dbReference>
<dbReference type="SUPFAM" id="SSF51735">
    <property type="entry name" value="NAD(P)-binding Rossmann-fold domains"/>
    <property type="match status" value="1"/>
</dbReference>
<dbReference type="RefSeq" id="WP_190291008.1">
    <property type="nucleotide sequence ID" value="NZ_JABFCZ010000008.1"/>
</dbReference>
<reference evidence="3" key="1">
    <citation type="submission" date="2020-05" db="EMBL/GenBank/DDBJ databases">
        <title>Identification of trans-AT polyketide cluster in two marine bacteria, producers of a novel glutaramide-containing polyketide sesbanimide D and analogs.</title>
        <authorList>
            <person name="Kacar D."/>
            <person name="Rodriguez P."/>
            <person name="Canedo L."/>
            <person name="Gonzalez E."/>
            <person name="Galan B."/>
            <person name="De La Calle F."/>
            <person name="Garcia J.L."/>
        </authorList>
    </citation>
    <scope>NUCLEOTIDE SEQUENCE</scope>
    <source>
        <strain evidence="3">PHM038</strain>
    </source>
</reference>
<dbReference type="PROSITE" id="PS00061">
    <property type="entry name" value="ADH_SHORT"/>
    <property type="match status" value="1"/>
</dbReference>
<evidence type="ECO:0000256" key="1">
    <source>
        <dbReference type="ARBA" id="ARBA00006484"/>
    </source>
</evidence>
<dbReference type="AlphaFoldDB" id="A0A926S4F7"/>
<evidence type="ECO:0000256" key="2">
    <source>
        <dbReference type="ARBA" id="ARBA00023002"/>
    </source>
</evidence>
<dbReference type="Pfam" id="PF13561">
    <property type="entry name" value="adh_short_C2"/>
    <property type="match status" value="1"/>
</dbReference>
<dbReference type="PRINTS" id="PR00080">
    <property type="entry name" value="SDRFAMILY"/>
</dbReference>
<comment type="similarity">
    <text evidence="1">Belongs to the short-chain dehydrogenases/reductases (SDR) family.</text>
</comment>